<organism evidence="1 2">
    <name type="scientific">Ricinus communis</name>
    <name type="common">Castor bean</name>
    <dbReference type="NCBI Taxonomy" id="3988"/>
    <lineage>
        <taxon>Eukaryota</taxon>
        <taxon>Viridiplantae</taxon>
        <taxon>Streptophyta</taxon>
        <taxon>Embryophyta</taxon>
        <taxon>Tracheophyta</taxon>
        <taxon>Spermatophyta</taxon>
        <taxon>Magnoliopsida</taxon>
        <taxon>eudicotyledons</taxon>
        <taxon>Gunneridae</taxon>
        <taxon>Pentapetalae</taxon>
        <taxon>rosids</taxon>
        <taxon>fabids</taxon>
        <taxon>Malpighiales</taxon>
        <taxon>Euphorbiaceae</taxon>
        <taxon>Acalyphoideae</taxon>
        <taxon>Acalypheae</taxon>
        <taxon>Ricinus</taxon>
    </lineage>
</organism>
<dbReference type="InParanoid" id="B9RSN2"/>
<reference evidence="2" key="1">
    <citation type="journal article" date="2010" name="Nat. Biotechnol.">
        <title>Draft genome sequence of the oilseed species Ricinus communis.</title>
        <authorList>
            <person name="Chan A.P."/>
            <person name="Crabtree J."/>
            <person name="Zhao Q."/>
            <person name="Lorenzi H."/>
            <person name="Orvis J."/>
            <person name="Puiu D."/>
            <person name="Melake-Berhan A."/>
            <person name="Jones K.M."/>
            <person name="Redman J."/>
            <person name="Chen G."/>
            <person name="Cahoon E.B."/>
            <person name="Gedil M."/>
            <person name="Stanke M."/>
            <person name="Haas B.J."/>
            <person name="Wortman J.R."/>
            <person name="Fraser-Liggett C.M."/>
            <person name="Ravel J."/>
            <person name="Rabinowicz P.D."/>
        </authorList>
    </citation>
    <scope>NUCLEOTIDE SEQUENCE [LARGE SCALE GENOMIC DNA]</scope>
    <source>
        <strain evidence="2">cv. Hale</strain>
    </source>
</reference>
<protein>
    <submittedName>
        <fullName evidence="1">Uncharacterized protein</fullName>
    </submittedName>
</protein>
<accession>B9RSN2</accession>
<name>B9RSN2_RICCO</name>
<keyword evidence="2" id="KW-1185">Reference proteome</keyword>
<dbReference type="AlphaFoldDB" id="B9RSN2"/>
<evidence type="ECO:0000313" key="1">
    <source>
        <dbReference type="EMBL" id="EEF45649.1"/>
    </source>
</evidence>
<proteinExistence type="predicted"/>
<dbReference type="EMBL" id="EQ973811">
    <property type="protein sequence ID" value="EEF45649.1"/>
    <property type="molecule type" value="Genomic_DNA"/>
</dbReference>
<sequence length="58" mass="6284">MRLMYFGSALGSMPPENGFRDLKLVLILAQMSASSTIAPLVLADTSTRLDRVKRGESA</sequence>
<evidence type="ECO:0000313" key="2">
    <source>
        <dbReference type="Proteomes" id="UP000008311"/>
    </source>
</evidence>
<gene>
    <name evidence="1" type="ORF">RCOM_1727920</name>
</gene>
<dbReference type="Proteomes" id="UP000008311">
    <property type="component" value="Unassembled WGS sequence"/>
</dbReference>